<evidence type="ECO:0000256" key="1">
    <source>
        <dbReference type="SAM" id="SignalP"/>
    </source>
</evidence>
<sequence length="279" mass="30167">MNKFVGRAVKTLAGVAAGALIVGSASAADLAAPEPAVAAEVPSVVDLAFGVAGVNDYLFRGLSQTHGDPAIQGYAELQAYGFYAGVWGSSIKDFATDPSMEIDLYGGYRTTIGAFGIDVGGLYYYYPGERTPAGVKQLDYWELYAKPSVTVFDVVSLTGNFYWTTDYVNVSGDGYYLSVIPKVAIPLSSFPDLGFYVSGELGKQWVKNEKLFGARNFLADYMTWNIGAGVTYKAMTLDVRYSDTDLKKGECLGYTGFKSTCDERVMVKLAFDTAFSKLK</sequence>
<accession>A0A4Q0MHY8</accession>
<name>A0A4Q0MHY8_9HYPH</name>
<feature type="signal peptide" evidence="1">
    <location>
        <begin position="1"/>
        <end position="27"/>
    </location>
</feature>
<gene>
    <name evidence="2" type="ORF">EK403_11745</name>
</gene>
<evidence type="ECO:0000313" key="2">
    <source>
        <dbReference type="EMBL" id="RXF73150.1"/>
    </source>
</evidence>
<dbReference type="RefSeq" id="WP_128777681.1">
    <property type="nucleotide sequence ID" value="NZ_RYFI01000010.1"/>
</dbReference>
<dbReference type="OrthoDB" id="9793561at2"/>
<evidence type="ECO:0000313" key="3">
    <source>
        <dbReference type="Proteomes" id="UP000289708"/>
    </source>
</evidence>
<dbReference type="EMBL" id="RYFI01000010">
    <property type="protein sequence ID" value="RXF73150.1"/>
    <property type="molecule type" value="Genomic_DNA"/>
</dbReference>
<dbReference type="InterPro" id="IPR010239">
    <property type="entry name" value="CHP02001"/>
</dbReference>
<comment type="caution">
    <text evidence="2">The sequence shown here is derived from an EMBL/GenBank/DDBJ whole genome shotgun (WGS) entry which is preliminary data.</text>
</comment>
<reference evidence="2 3" key="1">
    <citation type="submission" date="2018-12" db="EMBL/GenBank/DDBJ databases">
        <title>bacterium Hansschlegelia zhihuaiae S113.</title>
        <authorList>
            <person name="He J."/>
        </authorList>
    </citation>
    <scope>NUCLEOTIDE SEQUENCE [LARGE SCALE GENOMIC DNA]</scope>
    <source>
        <strain evidence="2 3">S 113</strain>
    </source>
</reference>
<dbReference type="NCBIfam" id="TIGR02001">
    <property type="entry name" value="gcw_chp"/>
    <property type="match status" value="1"/>
</dbReference>
<proteinExistence type="predicted"/>
<organism evidence="2 3">
    <name type="scientific">Hansschlegelia zhihuaiae</name>
    <dbReference type="NCBI Taxonomy" id="405005"/>
    <lineage>
        <taxon>Bacteria</taxon>
        <taxon>Pseudomonadati</taxon>
        <taxon>Pseudomonadota</taxon>
        <taxon>Alphaproteobacteria</taxon>
        <taxon>Hyphomicrobiales</taxon>
        <taxon>Methylopilaceae</taxon>
        <taxon>Hansschlegelia</taxon>
    </lineage>
</organism>
<dbReference type="Proteomes" id="UP000289708">
    <property type="component" value="Unassembled WGS sequence"/>
</dbReference>
<keyword evidence="1" id="KW-0732">Signal</keyword>
<feature type="chain" id="PRO_5020234440" description="Outer membrane protein beta-barrel domain-containing protein" evidence="1">
    <location>
        <begin position="28"/>
        <end position="279"/>
    </location>
</feature>
<dbReference type="Pfam" id="PF09694">
    <property type="entry name" value="Gcw_chp"/>
    <property type="match status" value="1"/>
</dbReference>
<evidence type="ECO:0008006" key="4">
    <source>
        <dbReference type="Google" id="ProtNLM"/>
    </source>
</evidence>
<dbReference type="AlphaFoldDB" id="A0A4Q0MHY8"/>
<keyword evidence="3" id="KW-1185">Reference proteome</keyword>
<protein>
    <recommendedName>
        <fullName evidence="4">Outer membrane protein beta-barrel domain-containing protein</fullName>
    </recommendedName>
</protein>